<feature type="transmembrane region" description="Helical" evidence="7">
    <location>
        <begin position="342"/>
        <end position="363"/>
    </location>
</feature>
<feature type="transmembrane region" description="Helical" evidence="7">
    <location>
        <begin position="150"/>
        <end position="176"/>
    </location>
</feature>
<keyword evidence="5 7" id="KW-0472">Membrane</keyword>
<evidence type="ECO:0000256" key="3">
    <source>
        <dbReference type="ARBA" id="ARBA00022692"/>
    </source>
</evidence>
<keyword evidence="4 7" id="KW-1133">Transmembrane helix</keyword>
<keyword evidence="3 7" id="KW-0812">Transmembrane</keyword>
<dbReference type="CDD" id="cd17341">
    <property type="entry name" value="MFS_NRT2_like"/>
    <property type="match status" value="1"/>
</dbReference>
<organism evidence="8 9">
    <name type="scientific">Paraconexibacter antarcticus</name>
    <dbReference type="NCBI Taxonomy" id="2949664"/>
    <lineage>
        <taxon>Bacteria</taxon>
        <taxon>Bacillati</taxon>
        <taxon>Actinomycetota</taxon>
        <taxon>Thermoleophilia</taxon>
        <taxon>Solirubrobacterales</taxon>
        <taxon>Paraconexibacteraceae</taxon>
        <taxon>Paraconexibacter</taxon>
    </lineage>
</organism>
<evidence type="ECO:0000256" key="4">
    <source>
        <dbReference type="ARBA" id="ARBA00022989"/>
    </source>
</evidence>
<feature type="region of interest" description="Disordered" evidence="6">
    <location>
        <begin position="1"/>
        <end position="23"/>
    </location>
</feature>
<evidence type="ECO:0000256" key="7">
    <source>
        <dbReference type="SAM" id="Phobius"/>
    </source>
</evidence>
<sequence>MSTTIRTEPQPGTTSGAAPGASGRKGWIDHWEPEDPTFWAATGRRIARKNLILSIFAENIGFSIWVLWTIVVLNLANAGITLTISQLFWLTAVPNLIGSFLRIPYTFAVPRLGGRLWTTISASLLLVPVTLLAVVVPSGWLHDQAPHDQFLILLACAATAGVGGGNFSSSMANISFFYPEGRKGLALGLNAAGGNLGVAITQLLVPLVIIVGVPAAAVKAPGVPHEVHLAYAGLVWMPFIVLAATLAWLKMDSLTQAKADTQSYTRALSHADTWIMSFLYIGTFGSFIGYSFALPLVIRNTFPEFLGHHTFIATYLAGLGFVGALIGSVARPFGGWVADRMGGARVTLACFAGMGLFTVLAIAGVGDHSFTTFFVAYMAIFFFAGAGNGSTYRMIPAIFAGLGRAEARRTGQEAGALLVNYKRQAAAVIGIAGAIGAFGGFLIQVAFRQASLDIAAMVKAAKTPAEKVAAAHAHRDWSLPALYVFLGAYVVMGLVTYVRYMRTVQVAEVAPGMTHAAI</sequence>
<feature type="transmembrane region" description="Helical" evidence="7">
    <location>
        <begin position="477"/>
        <end position="498"/>
    </location>
</feature>
<feature type="transmembrane region" description="Helical" evidence="7">
    <location>
        <begin position="87"/>
        <end position="105"/>
    </location>
</feature>
<dbReference type="PANTHER" id="PTHR23515">
    <property type="entry name" value="HIGH-AFFINITY NITRATE TRANSPORTER 2.3"/>
    <property type="match status" value="1"/>
</dbReference>
<dbReference type="SUPFAM" id="SSF103473">
    <property type="entry name" value="MFS general substrate transporter"/>
    <property type="match status" value="1"/>
</dbReference>
<feature type="transmembrane region" description="Helical" evidence="7">
    <location>
        <begin position="196"/>
        <end position="217"/>
    </location>
</feature>
<feature type="transmembrane region" description="Helical" evidence="7">
    <location>
        <begin position="425"/>
        <end position="447"/>
    </location>
</feature>
<dbReference type="Pfam" id="PF07690">
    <property type="entry name" value="MFS_1"/>
    <property type="match status" value="1"/>
</dbReference>
<feature type="transmembrane region" description="Helical" evidence="7">
    <location>
        <begin position="117"/>
        <end position="138"/>
    </location>
</feature>
<feature type="transmembrane region" description="Helical" evidence="7">
    <location>
        <begin position="51"/>
        <end position="75"/>
    </location>
</feature>
<evidence type="ECO:0000256" key="5">
    <source>
        <dbReference type="ARBA" id="ARBA00023136"/>
    </source>
</evidence>
<feature type="transmembrane region" description="Helical" evidence="7">
    <location>
        <begin position="310"/>
        <end position="330"/>
    </location>
</feature>
<feature type="transmembrane region" description="Helical" evidence="7">
    <location>
        <begin position="278"/>
        <end position="298"/>
    </location>
</feature>
<feature type="compositionally biased region" description="Low complexity" evidence="6">
    <location>
        <begin position="11"/>
        <end position="22"/>
    </location>
</feature>
<keyword evidence="9" id="KW-1185">Reference proteome</keyword>
<evidence type="ECO:0000256" key="1">
    <source>
        <dbReference type="ARBA" id="ARBA00004141"/>
    </source>
</evidence>
<evidence type="ECO:0000313" key="8">
    <source>
        <dbReference type="EMBL" id="UTI64812.1"/>
    </source>
</evidence>
<reference evidence="8 9" key="1">
    <citation type="submission" date="2022-06" db="EMBL/GenBank/DDBJ databases">
        <title>Paraconexibacter antarcticus.</title>
        <authorList>
            <person name="Kim C.S."/>
        </authorList>
    </citation>
    <scope>NUCLEOTIDE SEQUENCE [LARGE SCALE GENOMIC DNA]</scope>
    <source>
        <strain evidence="8 9">02-257</strain>
    </source>
</reference>
<evidence type="ECO:0000313" key="9">
    <source>
        <dbReference type="Proteomes" id="UP001056035"/>
    </source>
</evidence>
<dbReference type="InterPro" id="IPR044772">
    <property type="entry name" value="NO3_transporter"/>
</dbReference>
<feature type="transmembrane region" description="Helical" evidence="7">
    <location>
        <begin position="229"/>
        <end position="249"/>
    </location>
</feature>
<dbReference type="Gene3D" id="1.20.1250.20">
    <property type="entry name" value="MFS general substrate transporter like domains"/>
    <property type="match status" value="1"/>
</dbReference>
<comment type="similarity">
    <text evidence="2">Belongs to the major facilitator superfamily. Nitrate/nitrite porter (TC 2.A.1.8) family.</text>
</comment>
<protein>
    <submittedName>
        <fullName evidence="8">MFS transporter</fullName>
    </submittedName>
</protein>
<feature type="transmembrane region" description="Helical" evidence="7">
    <location>
        <begin position="369"/>
        <end position="386"/>
    </location>
</feature>
<dbReference type="InterPro" id="IPR036259">
    <property type="entry name" value="MFS_trans_sf"/>
</dbReference>
<name>A0ABY5DVU6_9ACTN</name>
<evidence type="ECO:0000256" key="2">
    <source>
        <dbReference type="ARBA" id="ARBA00008432"/>
    </source>
</evidence>
<evidence type="ECO:0000256" key="6">
    <source>
        <dbReference type="SAM" id="MobiDB-lite"/>
    </source>
</evidence>
<accession>A0ABY5DVU6</accession>
<dbReference type="InterPro" id="IPR011701">
    <property type="entry name" value="MFS"/>
</dbReference>
<gene>
    <name evidence="8" type="ORF">NBH00_01060</name>
</gene>
<comment type="subcellular location">
    <subcellularLocation>
        <location evidence="1">Membrane</location>
        <topology evidence="1">Multi-pass membrane protein</topology>
    </subcellularLocation>
</comment>
<proteinExistence type="inferred from homology"/>
<dbReference type="RefSeq" id="WP_254571510.1">
    <property type="nucleotide sequence ID" value="NZ_CP098502.1"/>
</dbReference>
<dbReference type="EMBL" id="CP098502">
    <property type="protein sequence ID" value="UTI64812.1"/>
    <property type="molecule type" value="Genomic_DNA"/>
</dbReference>
<dbReference type="Proteomes" id="UP001056035">
    <property type="component" value="Chromosome"/>
</dbReference>